<dbReference type="Proteomes" id="UP001236585">
    <property type="component" value="Chromosome"/>
</dbReference>
<name>A0ABY8VXS2_9MYCO</name>
<organism evidence="2 3">
    <name type="scientific">Candidatus Mycobacterium wuenschmannii</name>
    <dbReference type="NCBI Taxonomy" id="3027808"/>
    <lineage>
        <taxon>Bacteria</taxon>
        <taxon>Bacillati</taxon>
        <taxon>Actinomycetota</taxon>
        <taxon>Actinomycetes</taxon>
        <taxon>Mycobacteriales</taxon>
        <taxon>Mycobacteriaceae</taxon>
        <taxon>Mycobacterium</taxon>
    </lineage>
</organism>
<feature type="region of interest" description="Disordered" evidence="1">
    <location>
        <begin position="161"/>
        <end position="180"/>
    </location>
</feature>
<dbReference type="EMBL" id="CP126981">
    <property type="protein sequence ID" value="WIM88277.1"/>
    <property type="molecule type" value="Genomic_DNA"/>
</dbReference>
<accession>A0ABY8VXS2</accession>
<protein>
    <submittedName>
        <fullName evidence="2">Uncharacterized protein</fullName>
    </submittedName>
</protein>
<proteinExistence type="predicted"/>
<keyword evidence="3" id="KW-1185">Reference proteome</keyword>
<dbReference type="PANTHER" id="PTHR47704:SF1">
    <property type="entry name" value="POTASSIUM TRANSPORTER KIMA"/>
    <property type="match status" value="1"/>
</dbReference>
<reference evidence="2 3" key="1">
    <citation type="journal article" date="2023" name="Microbiol. Resour. Announc.">
        <title>Complete Genome Sequence of Mycobacterium wuenschmanii, a novel Nontuberculous Mycobacterium Isolated from a captive population of Amazon Milk Frogs.</title>
        <authorList>
            <person name="Hicks J."/>
            <person name="Zeineldin M."/>
            <person name="Ward H."/>
            <person name="Wuenschmann A."/>
            <person name="Camp P."/>
            <person name="Farrell D."/>
            <person name="Lehman K."/>
            <person name="Thacker T."/>
            <person name="Cuthbert E."/>
        </authorList>
    </citation>
    <scope>NUCLEOTIDE SEQUENCE [LARGE SCALE GENOMIC DNA]</scope>
    <source>
        <strain evidence="2 3">Wuenschmanii</strain>
    </source>
</reference>
<gene>
    <name evidence="2" type="ORF">PT015_01815</name>
</gene>
<dbReference type="PANTHER" id="PTHR47704">
    <property type="entry name" value="POTASSIUM TRANSPORTER KIMA"/>
    <property type="match status" value="1"/>
</dbReference>
<evidence type="ECO:0000313" key="3">
    <source>
        <dbReference type="Proteomes" id="UP001236585"/>
    </source>
</evidence>
<sequence length="180" mass="19784">MNGRTSHRVLVFVDSIDLVAVETLRYARGLTADRLLAVHFVLDEARAVRLQVRWQRFGAGTELRMVDCDDRRLGRAAQRFVVQVRKDYPNSAVTVLLPRRMYSPLAGRLLHDRTADALAGLLSGIPGVSAQILVCDVKSQVARTLQSAGREVPAAQAEFAGKLQASASRPERSPAPAELR</sequence>
<evidence type="ECO:0000313" key="2">
    <source>
        <dbReference type="EMBL" id="WIM88277.1"/>
    </source>
</evidence>
<dbReference type="RefSeq" id="WP_285188412.1">
    <property type="nucleotide sequence ID" value="NZ_CP126981.1"/>
</dbReference>
<evidence type="ECO:0000256" key="1">
    <source>
        <dbReference type="SAM" id="MobiDB-lite"/>
    </source>
</evidence>
<dbReference type="InterPro" id="IPR053153">
    <property type="entry name" value="APC_K+_Transporter"/>
</dbReference>